<dbReference type="CDD" id="cd07709">
    <property type="entry name" value="flavodiiron_proteins_MBL-fold"/>
    <property type="match status" value="1"/>
</dbReference>
<dbReference type="PIRSF" id="PIRSF005243">
    <property type="entry name" value="ROO"/>
    <property type="match status" value="1"/>
</dbReference>
<keyword evidence="4" id="KW-0249">Electron transport</keyword>
<dbReference type="InterPro" id="IPR001279">
    <property type="entry name" value="Metallo-B-lactamas"/>
</dbReference>
<evidence type="ECO:0000256" key="2">
    <source>
        <dbReference type="ARBA" id="ARBA00007121"/>
    </source>
</evidence>
<dbReference type="Pfam" id="PF19583">
    <property type="entry name" value="ODP"/>
    <property type="match status" value="1"/>
</dbReference>
<gene>
    <name evidence="6" type="primary">fprA_1</name>
    <name evidence="6" type="ORF">NCTC13149_00837</name>
</gene>
<comment type="similarity">
    <text evidence="2">In the N-terminal section; belongs to the zinc metallo-hydrolase group 3 family.</text>
</comment>
<dbReference type="OrthoDB" id="9807946at2"/>
<dbReference type="GO" id="GO:0016651">
    <property type="term" value="F:oxidoreductase activity, acting on NAD(P)H"/>
    <property type="evidence" value="ECO:0007669"/>
    <property type="project" value="UniProtKB-ARBA"/>
</dbReference>
<dbReference type="Pfam" id="PF00258">
    <property type="entry name" value="Flavodoxin_1"/>
    <property type="match status" value="1"/>
</dbReference>
<name>A0A379C3U9_9FIRM</name>
<sequence>MFTVRKVVDDLYYVGGSDRRLELFENLFPIPRGIAYNSYLLLDEKTVLLDAVDWSIARQYIDNVVRVLDGRPLDYLVIHHMEPDHCGTIDEMILRYPNLKIISSEQGFQIMRQIGYHVKEENCIVVEEGDTISFGRHELFFIEAPMVHWPEVIMSLDTTNGVLFSADAFGSFGALDGQIFADEVDFERDWLDDARRYLTNIVGKYGPFITNVLKKAATVDIKVICPLHGLVWRKDLGWFINKYATWASYTPEVEGVLICYGSMYGNTEFAAQSLATALCEKGMTNVKCYDVSKTHYSYLISEAFKYSHIVLASPTYNLGIYPNMKNFIMDMAALNLQNRTVGIIENGSWACTVGDKLEEFLDENCKLMDVLPERITLNTSLNAVQLNDIDTMANAILESMKNLRELHAKLEQGKGEK</sequence>
<dbReference type="RefSeq" id="WP_019034497.1">
    <property type="nucleotide sequence ID" value="NZ_UGSZ01000001.1"/>
</dbReference>
<dbReference type="InterPro" id="IPR051285">
    <property type="entry name" value="NADH_oxidoreductase_modular"/>
</dbReference>
<accession>A0A379C3U9</accession>
<feature type="domain" description="Flavodoxin-like" evidence="5">
    <location>
        <begin position="256"/>
        <end position="397"/>
    </location>
</feature>
<dbReference type="AlphaFoldDB" id="A0A379C3U9"/>
<dbReference type="Gene3D" id="3.60.15.10">
    <property type="entry name" value="Ribonuclease Z/Hydroxyacylglutathione hydrolase-like"/>
    <property type="match status" value="1"/>
</dbReference>
<keyword evidence="6" id="KW-0560">Oxidoreductase</keyword>
<dbReference type="InterPro" id="IPR016440">
    <property type="entry name" value="Rubredoxin-O_OxRdtase"/>
</dbReference>
<dbReference type="InterPro" id="IPR045761">
    <property type="entry name" value="ODP_dom"/>
</dbReference>
<dbReference type="InterPro" id="IPR008254">
    <property type="entry name" value="Flavodoxin/NO_synth"/>
</dbReference>
<dbReference type="InterPro" id="IPR036866">
    <property type="entry name" value="RibonucZ/Hydroxyglut_hydro"/>
</dbReference>
<dbReference type="GO" id="GO:0046872">
    <property type="term" value="F:metal ion binding"/>
    <property type="evidence" value="ECO:0007669"/>
    <property type="project" value="InterPro"/>
</dbReference>
<dbReference type="SUPFAM" id="SSF52218">
    <property type="entry name" value="Flavoproteins"/>
    <property type="match status" value="1"/>
</dbReference>
<dbReference type="SUPFAM" id="SSF56281">
    <property type="entry name" value="Metallo-hydrolase/oxidoreductase"/>
    <property type="match status" value="1"/>
</dbReference>
<evidence type="ECO:0000259" key="5">
    <source>
        <dbReference type="PROSITE" id="PS50902"/>
    </source>
</evidence>
<dbReference type="EC" id="1.-.-.-" evidence="6"/>
<keyword evidence="3" id="KW-0813">Transport</keyword>
<dbReference type="InterPro" id="IPR029039">
    <property type="entry name" value="Flavoprotein-like_sf"/>
</dbReference>
<dbReference type="PANTHER" id="PTHR32145">
    <property type="entry name" value="DIFLAVIN FLAVOPROTEIN A 2-RELATED"/>
    <property type="match status" value="1"/>
</dbReference>
<dbReference type="SMART" id="SM00849">
    <property type="entry name" value="Lactamase_B"/>
    <property type="match status" value="1"/>
</dbReference>
<evidence type="ECO:0000256" key="3">
    <source>
        <dbReference type="ARBA" id="ARBA00022448"/>
    </source>
</evidence>
<comment type="cofactor">
    <cofactor evidence="1">
        <name>Fe cation</name>
        <dbReference type="ChEBI" id="CHEBI:24875"/>
    </cofactor>
</comment>
<dbReference type="PROSITE" id="PS50902">
    <property type="entry name" value="FLAVODOXIN_LIKE"/>
    <property type="match status" value="1"/>
</dbReference>
<dbReference type="GO" id="GO:0009055">
    <property type="term" value="F:electron transfer activity"/>
    <property type="evidence" value="ECO:0007669"/>
    <property type="project" value="InterPro"/>
</dbReference>
<evidence type="ECO:0000313" key="7">
    <source>
        <dbReference type="Proteomes" id="UP000255517"/>
    </source>
</evidence>
<evidence type="ECO:0000313" key="6">
    <source>
        <dbReference type="EMBL" id="SUB57022.1"/>
    </source>
</evidence>
<evidence type="ECO:0000256" key="1">
    <source>
        <dbReference type="ARBA" id="ARBA00001962"/>
    </source>
</evidence>
<dbReference type="EMBL" id="UGSZ01000001">
    <property type="protein sequence ID" value="SUB57022.1"/>
    <property type="molecule type" value="Genomic_DNA"/>
</dbReference>
<protein>
    <submittedName>
        <fullName evidence="6">Nitric oxide reductase</fullName>
        <ecNumber evidence="6">1.-.-.-</ecNumber>
    </submittedName>
</protein>
<dbReference type="STRING" id="1122949.GCA_000378725_00580"/>
<dbReference type="Proteomes" id="UP000255517">
    <property type="component" value="Unassembled WGS sequence"/>
</dbReference>
<dbReference type="Gene3D" id="3.40.50.360">
    <property type="match status" value="1"/>
</dbReference>
<organism evidence="6 7">
    <name type="scientific">Peptoniphilus lacrimalis</name>
    <dbReference type="NCBI Taxonomy" id="33031"/>
    <lineage>
        <taxon>Bacteria</taxon>
        <taxon>Bacillati</taxon>
        <taxon>Bacillota</taxon>
        <taxon>Tissierellia</taxon>
        <taxon>Tissierellales</taxon>
        <taxon>Peptoniphilaceae</taxon>
        <taxon>Peptoniphilus</taxon>
    </lineage>
</organism>
<reference evidence="6 7" key="1">
    <citation type="submission" date="2018-06" db="EMBL/GenBank/DDBJ databases">
        <authorList>
            <consortium name="Pathogen Informatics"/>
            <person name="Doyle S."/>
        </authorList>
    </citation>
    <scope>NUCLEOTIDE SEQUENCE [LARGE SCALE GENOMIC DNA]</scope>
    <source>
        <strain evidence="6 7">NCTC13149</strain>
    </source>
</reference>
<dbReference type="GO" id="GO:0010181">
    <property type="term" value="F:FMN binding"/>
    <property type="evidence" value="ECO:0007669"/>
    <property type="project" value="InterPro"/>
</dbReference>
<evidence type="ECO:0000256" key="4">
    <source>
        <dbReference type="ARBA" id="ARBA00022982"/>
    </source>
</evidence>
<dbReference type="PANTHER" id="PTHR32145:SF20">
    <property type="entry name" value="FLAVOPROTEIN"/>
    <property type="match status" value="1"/>
</dbReference>
<proteinExistence type="inferred from homology"/>